<keyword evidence="2" id="KW-1185">Reference proteome</keyword>
<gene>
    <name evidence="1" type="ORF">F5876DRAFT_30886</name>
</gene>
<evidence type="ECO:0000313" key="2">
    <source>
        <dbReference type="Proteomes" id="UP001163835"/>
    </source>
</evidence>
<dbReference type="Proteomes" id="UP001163835">
    <property type="component" value="Unassembled WGS sequence"/>
</dbReference>
<protein>
    <submittedName>
        <fullName evidence="1">Uncharacterized protein</fullName>
    </submittedName>
</protein>
<sequence length="126" mass="14146">MAGLAHGTAKDHILILIRRHNKIRPKTSCSLPGLCPTVRRSIETFLESDLQNTVEIAWCPGHEGREGNEKADKLKKKLVNYGHPHSIPLFMQNAGPKLTRWTARRRSTTADPFEADSHNAERDTPS</sequence>
<accession>A0ACC1UDT4</accession>
<comment type="caution">
    <text evidence="1">The sequence shown here is derived from an EMBL/GenBank/DDBJ whole genome shotgun (WGS) entry which is preliminary data.</text>
</comment>
<reference evidence="1" key="1">
    <citation type="submission" date="2022-09" db="EMBL/GenBank/DDBJ databases">
        <title>A Global Phylogenomic Analysis of the Shiitake Genus Lentinula.</title>
        <authorList>
            <consortium name="DOE Joint Genome Institute"/>
            <person name="Sierra-Patev S."/>
            <person name="Min B."/>
            <person name="Naranjo-Ortiz M."/>
            <person name="Looney B."/>
            <person name="Konkel Z."/>
            <person name="Slot J.C."/>
            <person name="Sakamoto Y."/>
            <person name="Steenwyk J.L."/>
            <person name="Rokas A."/>
            <person name="Carro J."/>
            <person name="Camarero S."/>
            <person name="Ferreira P."/>
            <person name="Molpeceres G."/>
            <person name="Ruiz-Duenas F.J."/>
            <person name="Serrano A."/>
            <person name="Henrissat B."/>
            <person name="Drula E."/>
            <person name="Hughes K.W."/>
            <person name="Mata J.L."/>
            <person name="Ishikawa N.K."/>
            <person name="Vargas-Isla R."/>
            <person name="Ushijima S."/>
            <person name="Smith C.A."/>
            <person name="Ahrendt S."/>
            <person name="Andreopoulos W."/>
            <person name="He G."/>
            <person name="Labutti K."/>
            <person name="Lipzen A."/>
            <person name="Ng V."/>
            <person name="Riley R."/>
            <person name="Sandor L."/>
            <person name="Barry K."/>
            <person name="Martinez A.T."/>
            <person name="Xiao Y."/>
            <person name="Gibbons J.G."/>
            <person name="Terashima K."/>
            <person name="Grigoriev I.V."/>
            <person name="Hibbett D.S."/>
        </authorList>
    </citation>
    <scope>NUCLEOTIDE SEQUENCE</scope>
    <source>
        <strain evidence="1">TMI1499</strain>
    </source>
</reference>
<evidence type="ECO:0000313" key="1">
    <source>
        <dbReference type="EMBL" id="KAJ3815307.1"/>
    </source>
</evidence>
<organism evidence="1 2">
    <name type="scientific">Lentinula aff. lateritia</name>
    <dbReference type="NCBI Taxonomy" id="2804960"/>
    <lineage>
        <taxon>Eukaryota</taxon>
        <taxon>Fungi</taxon>
        <taxon>Dikarya</taxon>
        <taxon>Basidiomycota</taxon>
        <taxon>Agaricomycotina</taxon>
        <taxon>Agaricomycetes</taxon>
        <taxon>Agaricomycetidae</taxon>
        <taxon>Agaricales</taxon>
        <taxon>Marasmiineae</taxon>
        <taxon>Omphalotaceae</taxon>
        <taxon>Lentinula</taxon>
    </lineage>
</organism>
<name>A0ACC1UDT4_9AGAR</name>
<proteinExistence type="predicted"/>
<dbReference type="EMBL" id="MU794951">
    <property type="protein sequence ID" value="KAJ3815307.1"/>
    <property type="molecule type" value="Genomic_DNA"/>
</dbReference>